<protein>
    <recommendedName>
        <fullName evidence="4">Reverse transcriptase Ty1/copia-type domain-containing protein</fullName>
    </recommendedName>
</protein>
<feature type="compositionally biased region" description="Polar residues" evidence="1">
    <location>
        <begin position="56"/>
        <end position="71"/>
    </location>
</feature>
<accession>A0AAD4ZQM4</accession>
<gene>
    <name evidence="2" type="ORF">L3X38_005240</name>
</gene>
<sequence length="207" mass="24392">MKTESDTIEERNLNFDEEMMEIDNNTRSNENEGIVIMPTVDLSYKESDNMEEDTVQTETTNPPVQNNNDIQGTYQNMQDVELRRSQRARRPTLPDYYVYLQESEIDILGKDDLVNFKQAITSEENEKWLAAMKYELESMRKNGVWELQNLPQGSKPIGCKWVYKTKRDSKGAINRYKARWLPRDIHNKKALTTLKLSHQYLLKIHLE</sequence>
<feature type="region of interest" description="Disordered" evidence="1">
    <location>
        <begin position="49"/>
        <end position="71"/>
    </location>
</feature>
<name>A0AAD4ZQM4_PRUDU</name>
<dbReference type="AlphaFoldDB" id="A0AAD4ZQM4"/>
<evidence type="ECO:0008006" key="4">
    <source>
        <dbReference type="Google" id="ProtNLM"/>
    </source>
</evidence>
<evidence type="ECO:0000313" key="3">
    <source>
        <dbReference type="Proteomes" id="UP001054821"/>
    </source>
</evidence>
<evidence type="ECO:0000313" key="2">
    <source>
        <dbReference type="EMBL" id="KAI5352349.1"/>
    </source>
</evidence>
<keyword evidence="3" id="KW-1185">Reference proteome</keyword>
<dbReference type="Proteomes" id="UP001054821">
    <property type="component" value="Chromosome 1"/>
</dbReference>
<comment type="caution">
    <text evidence="2">The sequence shown here is derived from an EMBL/GenBank/DDBJ whole genome shotgun (WGS) entry which is preliminary data.</text>
</comment>
<dbReference type="EMBL" id="JAJFAZ020000001">
    <property type="protein sequence ID" value="KAI5352349.1"/>
    <property type="molecule type" value="Genomic_DNA"/>
</dbReference>
<organism evidence="2 3">
    <name type="scientific">Prunus dulcis</name>
    <name type="common">Almond</name>
    <name type="synonym">Amygdalus dulcis</name>
    <dbReference type="NCBI Taxonomy" id="3755"/>
    <lineage>
        <taxon>Eukaryota</taxon>
        <taxon>Viridiplantae</taxon>
        <taxon>Streptophyta</taxon>
        <taxon>Embryophyta</taxon>
        <taxon>Tracheophyta</taxon>
        <taxon>Spermatophyta</taxon>
        <taxon>Magnoliopsida</taxon>
        <taxon>eudicotyledons</taxon>
        <taxon>Gunneridae</taxon>
        <taxon>Pentapetalae</taxon>
        <taxon>rosids</taxon>
        <taxon>fabids</taxon>
        <taxon>Rosales</taxon>
        <taxon>Rosaceae</taxon>
        <taxon>Amygdaloideae</taxon>
        <taxon>Amygdaleae</taxon>
        <taxon>Prunus</taxon>
    </lineage>
</organism>
<evidence type="ECO:0000256" key="1">
    <source>
        <dbReference type="SAM" id="MobiDB-lite"/>
    </source>
</evidence>
<proteinExistence type="predicted"/>
<reference evidence="2 3" key="1">
    <citation type="journal article" date="2022" name="G3 (Bethesda)">
        <title>Whole-genome sequence and methylome profiling of the almond [Prunus dulcis (Mill.) D.A. Webb] cultivar 'Nonpareil'.</title>
        <authorList>
            <person name="D'Amico-Willman K.M."/>
            <person name="Ouma W.Z."/>
            <person name="Meulia T."/>
            <person name="Sideli G.M."/>
            <person name="Gradziel T.M."/>
            <person name="Fresnedo-Ramirez J."/>
        </authorList>
    </citation>
    <scope>NUCLEOTIDE SEQUENCE [LARGE SCALE GENOMIC DNA]</scope>
    <source>
        <strain evidence="2">Clone GOH B32 T37-40</strain>
    </source>
</reference>